<evidence type="ECO:0000313" key="11">
    <source>
        <dbReference type="EMBL" id="KAK9884458.1"/>
    </source>
</evidence>
<dbReference type="Gene3D" id="1.10.10.2150">
    <property type="entry name" value="Ribosomal RNA-processing protein 8, N-terminal domain"/>
    <property type="match status" value="1"/>
</dbReference>
<comment type="similarity">
    <text evidence="2 9">Belongs to the methyltransferase superfamily. RRP8 family.</text>
</comment>
<proteinExistence type="inferred from homology"/>
<evidence type="ECO:0000256" key="2">
    <source>
        <dbReference type="ARBA" id="ARBA00006301"/>
    </source>
</evidence>
<dbReference type="Proteomes" id="UP001431783">
    <property type="component" value="Unassembled WGS sequence"/>
</dbReference>
<dbReference type="InterPro" id="IPR029063">
    <property type="entry name" value="SAM-dependent_MTases_sf"/>
</dbReference>
<reference evidence="11 12" key="1">
    <citation type="submission" date="2023-03" db="EMBL/GenBank/DDBJ databases">
        <title>Genome insight into feeding habits of ladybird beetles.</title>
        <authorList>
            <person name="Li H.-S."/>
            <person name="Huang Y.-H."/>
            <person name="Pang H."/>
        </authorList>
    </citation>
    <scope>NUCLEOTIDE SEQUENCE [LARGE SCALE GENOMIC DNA]</scope>
    <source>
        <strain evidence="11">SYSU_2023b</strain>
        <tissue evidence="11">Whole body</tissue>
    </source>
</reference>
<dbReference type="GO" id="GO:0033553">
    <property type="term" value="C:rDNA heterochromatin"/>
    <property type="evidence" value="ECO:0007669"/>
    <property type="project" value="TreeGrafter"/>
</dbReference>
<keyword evidence="12" id="KW-1185">Reference proteome</keyword>
<evidence type="ECO:0000256" key="4">
    <source>
        <dbReference type="ARBA" id="ARBA00022552"/>
    </source>
</evidence>
<gene>
    <name evidence="11" type="ORF">WA026_007301</name>
</gene>
<dbReference type="GO" id="GO:0000183">
    <property type="term" value="P:rDNA heterochromatin formation"/>
    <property type="evidence" value="ECO:0007669"/>
    <property type="project" value="TreeGrafter"/>
</dbReference>
<evidence type="ECO:0000256" key="7">
    <source>
        <dbReference type="ARBA" id="ARBA00022691"/>
    </source>
</evidence>
<accession>A0AAW1UTJ0</accession>
<dbReference type="GO" id="GO:0046015">
    <property type="term" value="P:regulation of transcription by glucose"/>
    <property type="evidence" value="ECO:0007669"/>
    <property type="project" value="TreeGrafter"/>
</dbReference>
<dbReference type="Pfam" id="PF05148">
    <property type="entry name" value="Methyltransf_8"/>
    <property type="match status" value="1"/>
</dbReference>
<evidence type="ECO:0000256" key="5">
    <source>
        <dbReference type="ARBA" id="ARBA00022603"/>
    </source>
</evidence>
<evidence type="ECO:0000256" key="10">
    <source>
        <dbReference type="SAM" id="MobiDB-lite"/>
    </source>
</evidence>
<dbReference type="Gene3D" id="3.40.50.150">
    <property type="entry name" value="Vaccinia Virus protein VP39"/>
    <property type="match status" value="1"/>
</dbReference>
<dbReference type="EC" id="2.1.1.-" evidence="9"/>
<dbReference type="EMBL" id="JARQZJ010000093">
    <property type="protein sequence ID" value="KAK9884458.1"/>
    <property type="molecule type" value="Genomic_DNA"/>
</dbReference>
<keyword evidence="8 9" id="KW-0539">Nucleus</keyword>
<dbReference type="PANTHER" id="PTHR12787:SF0">
    <property type="entry name" value="RIBOSOMAL RNA-PROCESSING PROTEIN 8"/>
    <property type="match status" value="1"/>
</dbReference>
<dbReference type="GO" id="GO:0005730">
    <property type="term" value="C:nucleolus"/>
    <property type="evidence" value="ECO:0007669"/>
    <property type="project" value="UniProtKB-SubCell"/>
</dbReference>
<sequence>MKKSFMKFATPVWESTAFGDEMCSNLFKGNERNEKESKKRGIQKGKIHKGRIEKRKSKQKMMTSKELKSVKKANLLKNMESVALMKESNREQKLKQHVTQMKKILSKPKYLIDKVKRTLKKKSDPEKKKILSSSINNSMTEVIASEKNNDRERKNKQKSKKSDSLKKHIDKKIESSLKKFKRNGKHCQSKTASGENENFSKGSETLHQRKNKLPKLESNLSLFSNRIIAPRKNKTCKSLRERMLEKLTASRFRYLNEEIYNMNSKDAQKMFADDPESFKAYHEGYRLQVNSWPLNPVDMIIGDIKKMPKSYIVADFGCGDAKLSREVQQKVHSFDLVATDERVTACDMANVPLKKNSIDVAVFCLSLMGTNIHDYLKEANRVLKIG</sequence>
<dbReference type="PANTHER" id="PTHR12787">
    <property type="entry name" value="RIBOSOMAL RNA-PROCESSING PROTEIN 8"/>
    <property type="match status" value="1"/>
</dbReference>
<evidence type="ECO:0000256" key="8">
    <source>
        <dbReference type="ARBA" id="ARBA00023242"/>
    </source>
</evidence>
<dbReference type="GO" id="GO:0005677">
    <property type="term" value="C:chromatin silencing complex"/>
    <property type="evidence" value="ECO:0007669"/>
    <property type="project" value="TreeGrafter"/>
</dbReference>
<dbReference type="InterPro" id="IPR007823">
    <property type="entry name" value="RRP8"/>
</dbReference>
<dbReference type="FunFam" id="1.10.10.2150:FF:000001">
    <property type="entry name" value="Ribosomal RNA-processing protein 8"/>
    <property type="match status" value="1"/>
</dbReference>
<comment type="caution">
    <text evidence="11">The sequence shown here is derived from an EMBL/GenBank/DDBJ whole genome shotgun (WGS) entry which is preliminary data.</text>
</comment>
<dbReference type="GO" id="GO:0042149">
    <property type="term" value="P:cellular response to glucose starvation"/>
    <property type="evidence" value="ECO:0007669"/>
    <property type="project" value="TreeGrafter"/>
</dbReference>
<evidence type="ECO:0000313" key="12">
    <source>
        <dbReference type="Proteomes" id="UP001431783"/>
    </source>
</evidence>
<feature type="compositionally biased region" description="Basic and acidic residues" evidence="10">
    <location>
        <begin position="160"/>
        <end position="177"/>
    </location>
</feature>
<feature type="region of interest" description="Disordered" evidence="10">
    <location>
        <begin position="29"/>
        <end position="66"/>
    </location>
</feature>
<feature type="compositionally biased region" description="Polar residues" evidence="10">
    <location>
        <begin position="189"/>
        <end position="205"/>
    </location>
</feature>
<dbReference type="GO" id="GO:0006364">
    <property type="term" value="P:rRNA processing"/>
    <property type="evidence" value="ECO:0007669"/>
    <property type="project" value="UniProtKB-UniRule"/>
</dbReference>
<name>A0AAW1UTJ0_9CUCU</name>
<comment type="subcellular location">
    <subcellularLocation>
        <location evidence="1 9">Nucleus</location>
        <location evidence="1 9">Nucleolus</location>
    </subcellularLocation>
</comment>
<evidence type="ECO:0000256" key="3">
    <source>
        <dbReference type="ARBA" id="ARBA00020203"/>
    </source>
</evidence>
<keyword evidence="4 9" id="KW-0698">rRNA processing</keyword>
<organism evidence="11 12">
    <name type="scientific">Henosepilachna vigintioctopunctata</name>
    <dbReference type="NCBI Taxonomy" id="420089"/>
    <lineage>
        <taxon>Eukaryota</taxon>
        <taxon>Metazoa</taxon>
        <taxon>Ecdysozoa</taxon>
        <taxon>Arthropoda</taxon>
        <taxon>Hexapoda</taxon>
        <taxon>Insecta</taxon>
        <taxon>Pterygota</taxon>
        <taxon>Neoptera</taxon>
        <taxon>Endopterygota</taxon>
        <taxon>Coleoptera</taxon>
        <taxon>Polyphaga</taxon>
        <taxon>Cucujiformia</taxon>
        <taxon>Coccinelloidea</taxon>
        <taxon>Coccinellidae</taxon>
        <taxon>Epilachninae</taxon>
        <taxon>Epilachnini</taxon>
        <taxon>Henosepilachna</taxon>
    </lineage>
</organism>
<dbReference type="SUPFAM" id="SSF53335">
    <property type="entry name" value="S-adenosyl-L-methionine-dependent methyltransferases"/>
    <property type="match status" value="1"/>
</dbReference>
<dbReference type="GO" id="GO:0008168">
    <property type="term" value="F:methyltransferase activity"/>
    <property type="evidence" value="ECO:0007669"/>
    <property type="project" value="UniProtKB-KW"/>
</dbReference>
<comment type="function">
    <text evidence="9">Probable methyltransferase required to silence rDNA.</text>
</comment>
<feature type="region of interest" description="Disordered" evidence="10">
    <location>
        <begin position="140"/>
        <end position="213"/>
    </location>
</feature>
<evidence type="ECO:0000256" key="9">
    <source>
        <dbReference type="RuleBase" id="RU365074"/>
    </source>
</evidence>
<feature type="compositionally biased region" description="Basic residues" evidence="10">
    <location>
        <begin position="178"/>
        <end position="188"/>
    </location>
</feature>
<feature type="compositionally biased region" description="Basic residues" evidence="10">
    <location>
        <begin position="40"/>
        <end position="59"/>
    </location>
</feature>
<keyword evidence="7 9" id="KW-0949">S-adenosyl-L-methionine</keyword>
<evidence type="ECO:0000256" key="1">
    <source>
        <dbReference type="ARBA" id="ARBA00004604"/>
    </source>
</evidence>
<dbReference type="GO" id="GO:0032259">
    <property type="term" value="P:methylation"/>
    <property type="evidence" value="ECO:0007669"/>
    <property type="project" value="UniProtKB-KW"/>
</dbReference>
<protein>
    <recommendedName>
        <fullName evidence="3 9">Ribosomal RNA-processing protein 8</fullName>
        <ecNumber evidence="9">2.1.1.-</ecNumber>
    </recommendedName>
</protein>
<evidence type="ECO:0000256" key="6">
    <source>
        <dbReference type="ARBA" id="ARBA00022679"/>
    </source>
</evidence>
<dbReference type="InterPro" id="IPR042036">
    <property type="entry name" value="RRP8_N"/>
</dbReference>
<keyword evidence="5 9" id="KW-0489">Methyltransferase</keyword>
<keyword evidence="6 9" id="KW-0808">Transferase</keyword>
<feature type="compositionally biased region" description="Basic and acidic residues" evidence="10">
    <location>
        <begin position="29"/>
        <end position="39"/>
    </location>
</feature>
<dbReference type="AlphaFoldDB" id="A0AAW1UTJ0"/>